<reference evidence="1 2" key="1">
    <citation type="submission" date="2019-08" db="EMBL/GenBank/DDBJ databases">
        <title>Complete genome sequence of Candidatus Uab amorphum.</title>
        <authorList>
            <person name="Shiratori T."/>
            <person name="Suzuki S."/>
            <person name="Kakizawa Y."/>
            <person name="Ishida K."/>
        </authorList>
    </citation>
    <scope>NUCLEOTIDE SEQUENCE [LARGE SCALE GENOMIC DNA]</scope>
    <source>
        <strain evidence="1 2">SRT547</strain>
    </source>
</reference>
<evidence type="ECO:0000313" key="2">
    <source>
        <dbReference type="Proteomes" id="UP000326354"/>
    </source>
</evidence>
<dbReference type="EMBL" id="AP019860">
    <property type="protein sequence ID" value="BBM86184.1"/>
    <property type="molecule type" value="Genomic_DNA"/>
</dbReference>
<protein>
    <recommendedName>
        <fullName evidence="3">Protein kinase domain-containing protein</fullName>
    </recommendedName>
</protein>
<dbReference type="InterPro" id="IPR011009">
    <property type="entry name" value="Kinase-like_dom_sf"/>
</dbReference>
<dbReference type="RefSeq" id="WP_151970253.1">
    <property type="nucleotide sequence ID" value="NZ_AP019860.1"/>
</dbReference>
<organism evidence="1 2">
    <name type="scientific">Uabimicrobium amorphum</name>
    <dbReference type="NCBI Taxonomy" id="2596890"/>
    <lineage>
        <taxon>Bacteria</taxon>
        <taxon>Pseudomonadati</taxon>
        <taxon>Planctomycetota</taxon>
        <taxon>Candidatus Uabimicrobiia</taxon>
        <taxon>Candidatus Uabimicrobiales</taxon>
        <taxon>Candidatus Uabimicrobiaceae</taxon>
        <taxon>Candidatus Uabimicrobium</taxon>
    </lineage>
</organism>
<gene>
    <name evidence="1" type="ORF">UABAM_04570</name>
</gene>
<proteinExistence type="predicted"/>
<dbReference type="AlphaFoldDB" id="A0A5S9IQS0"/>
<dbReference type="KEGG" id="uam:UABAM_04570"/>
<evidence type="ECO:0000313" key="1">
    <source>
        <dbReference type="EMBL" id="BBM86184.1"/>
    </source>
</evidence>
<dbReference type="Gene3D" id="3.30.200.20">
    <property type="entry name" value="Phosphorylase Kinase, domain 1"/>
    <property type="match status" value="1"/>
</dbReference>
<keyword evidence="2" id="KW-1185">Reference proteome</keyword>
<accession>A0A5S9IQS0</accession>
<sequence length="142" mass="16088">MDNNVFRSLWSKIIEDSQNKNSSQSTYRSNTMTFSNDITVDPNKVVEETFSNSETVAPHSSNTFSEDKTILQQQNKTFSKEETIAPVLQSQINVDSKSDYQNFKEINRGGMGIIYEAQQNKLKRDVAIKKMLPGTDRASPLT</sequence>
<dbReference type="SUPFAM" id="SSF56112">
    <property type="entry name" value="Protein kinase-like (PK-like)"/>
    <property type="match status" value="1"/>
</dbReference>
<name>A0A5S9IQS0_UABAM</name>
<evidence type="ECO:0008006" key="3">
    <source>
        <dbReference type="Google" id="ProtNLM"/>
    </source>
</evidence>
<dbReference type="Proteomes" id="UP000326354">
    <property type="component" value="Chromosome"/>
</dbReference>